<proteinExistence type="predicted"/>
<name>A0A212TJ75_9BACT</name>
<dbReference type="InterPro" id="IPR026444">
    <property type="entry name" value="Secre_tail"/>
</dbReference>
<evidence type="ECO:0000313" key="1">
    <source>
        <dbReference type="EMBL" id="SNC65884.1"/>
    </source>
</evidence>
<dbReference type="PANTHER" id="PTHR48098">
    <property type="entry name" value="ENTEROCHELIN ESTERASE-RELATED"/>
    <property type="match status" value="1"/>
</dbReference>
<dbReference type="PANTHER" id="PTHR48098:SF6">
    <property type="entry name" value="FERRI-BACILLIBACTIN ESTERASE BESA"/>
    <property type="match status" value="1"/>
</dbReference>
<dbReference type="InterPro" id="IPR000801">
    <property type="entry name" value="Esterase-like"/>
</dbReference>
<dbReference type="InterPro" id="IPR050583">
    <property type="entry name" value="Mycobacterial_A85_antigen"/>
</dbReference>
<dbReference type="EMBL" id="FYEW01000001">
    <property type="protein sequence ID" value="SNC65884.1"/>
    <property type="molecule type" value="Genomic_DNA"/>
</dbReference>
<dbReference type="AlphaFoldDB" id="A0A212TJ75"/>
<reference evidence="2" key="1">
    <citation type="submission" date="2017-06" db="EMBL/GenBank/DDBJ databases">
        <authorList>
            <person name="Varghese N."/>
            <person name="Submissions S."/>
        </authorList>
    </citation>
    <scope>NUCLEOTIDE SEQUENCE [LARGE SCALE GENOMIC DNA]</scope>
    <source>
        <strain evidence="2">DSM 11116</strain>
    </source>
</reference>
<dbReference type="SUPFAM" id="SSF53474">
    <property type="entry name" value="alpha/beta-Hydrolases"/>
    <property type="match status" value="1"/>
</dbReference>
<dbReference type="InterPro" id="IPR029058">
    <property type="entry name" value="AB_hydrolase_fold"/>
</dbReference>
<accession>A0A212TJ75</accession>
<dbReference type="Proteomes" id="UP000198131">
    <property type="component" value="Unassembled WGS sequence"/>
</dbReference>
<sequence length="465" mass="51104">MLLAARSNAQTTIRLTQVPAQTPKAATLYLAGSCNNWNPGSEAYAFTKTSSGTYQLTLPATLIGTLDFKITRGTWPTAEADAQHQDIANRQYVIDKKAATLELQVASWKDSGGASGQVACTSTALKPQVQVLDSAFEMPQLQRKRRIWLYLPLDYAASSNKRYPVLYLHDGQNVFDACTGFSGEWGVDEALSQLQQKALDTGSIVVAVDNGGDQRLNELSPWRNAEYGGGQGDQYVDFMVETLKPYIDAHYRTLTGREFTGIAGSSMGGLISTYAALKYPQVYSKVGVFSPAFWFAKQPLFEYVRQHPANPGTRFYFVSGTTESETMAPLMQAMRDSLQRNGVPAANLAYSTPPDGKHAEWFWKREFPAAYSWLYQLGAASNSDKGPRPLPYSAALNQAQNQLALQLPEGTRKARLEIFDQAGRVVLKKKARTRTGVAVGHLPKGNYLLRVSAGKQTGSQTLVKR</sequence>
<keyword evidence="2" id="KW-1185">Reference proteome</keyword>
<dbReference type="Gene3D" id="2.60.40.10">
    <property type="entry name" value="Immunoglobulins"/>
    <property type="match status" value="1"/>
</dbReference>
<organism evidence="1 2">
    <name type="scientific">Hymenobacter gelipurpurascens</name>
    <dbReference type="NCBI Taxonomy" id="89968"/>
    <lineage>
        <taxon>Bacteria</taxon>
        <taxon>Pseudomonadati</taxon>
        <taxon>Bacteroidota</taxon>
        <taxon>Cytophagia</taxon>
        <taxon>Cytophagales</taxon>
        <taxon>Hymenobacteraceae</taxon>
        <taxon>Hymenobacter</taxon>
    </lineage>
</organism>
<dbReference type="InterPro" id="IPR013783">
    <property type="entry name" value="Ig-like_fold"/>
</dbReference>
<evidence type="ECO:0000313" key="2">
    <source>
        <dbReference type="Proteomes" id="UP000198131"/>
    </source>
</evidence>
<dbReference type="Gene3D" id="3.40.50.1820">
    <property type="entry name" value="alpha/beta hydrolase"/>
    <property type="match status" value="1"/>
</dbReference>
<dbReference type="Pfam" id="PF00756">
    <property type="entry name" value="Esterase"/>
    <property type="match status" value="1"/>
</dbReference>
<protein>
    <submittedName>
        <fullName evidence="1">Por secretion system C-terminal sorting domain-containing protein</fullName>
    </submittedName>
</protein>
<dbReference type="NCBIfam" id="TIGR04183">
    <property type="entry name" value="Por_Secre_tail"/>
    <property type="match status" value="1"/>
</dbReference>
<gene>
    <name evidence="1" type="ORF">SAMN06265337_1423</name>
</gene>